<protein>
    <submittedName>
        <fullName evidence="8">MFS superfamily sulfate permease-like transporter</fullName>
    </submittedName>
</protein>
<evidence type="ECO:0000313" key="9">
    <source>
        <dbReference type="Proteomes" id="UP000291483"/>
    </source>
</evidence>
<dbReference type="Pfam" id="PF01740">
    <property type="entry name" value="STAS"/>
    <property type="match status" value="1"/>
</dbReference>
<dbReference type="EMBL" id="SHLC01000001">
    <property type="protein sequence ID" value="RZU66697.1"/>
    <property type="molecule type" value="Genomic_DNA"/>
</dbReference>
<evidence type="ECO:0000313" key="8">
    <source>
        <dbReference type="EMBL" id="RZU66697.1"/>
    </source>
</evidence>
<feature type="transmembrane region" description="Helical" evidence="6">
    <location>
        <begin position="370"/>
        <end position="390"/>
    </location>
</feature>
<proteinExistence type="predicted"/>
<name>A0A4Q8APX9_9MICO</name>
<dbReference type="PANTHER" id="PTHR11814">
    <property type="entry name" value="SULFATE TRANSPORTER"/>
    <property type="match status" value="1"/>
</dbReference>
<dbReference type="InterPro" id="IPR002645">
    <property type="entry name" value="STAS_dom"/>
</dbReference>
<dbReference type="Gene3D" id="3.30.750.24">
    <property type="entry name" value="STAS domain"/>
    <property type="match status" value="1"/>
</dbReference>
<feature type="domain" description="STAS" evidence="7">
    <location>
        <begin position="447"/>
        <end position="555"/>
    </location>
</feature>
<dbReference type="Proteomes" id="UP000291483">
    <property type="component" value="Unassembled WGS sequence"/>
</dbReference>
<keyword evidence="2 6" id="KW-0812">Transmembrane</keyword>
<evidence type="ECO:0000256" key="1">
    <source>
        <dbReference type="ARBA" id="ARBA00004141"/>
    </source>
</evidence>
<evidence type="ECO:0000259" key="7">
    <source>
        <dbReference type="PROSITE" id="PS50801"/>
    </source>
</evidence>
<dbReference type="PROSITE" id="PS50801">
    <property type="entry name" value="STAS"/>
    <property type="match status" value="1"/>
</dbReference>
<dbReference type="InterPro" id="IPR011547">
    <property type="entry name" value="SLC26A/SulP_dom"/>
</dbReference>
<evidence type="ECO:0000256" key="5">
    <source>
        <dbReference type="SAM" id="MobiDB-lite"/>
    </source>
</evidence>
<feature type="transmembrane region" description="Helical" evidence="6">
    <location>
        <begin position="223"/>
        <end position="242"/>
    </location>
</feature>
<organism evidence="8 9">
    <name type="scientific">Microterricola gilva</name>
    <dbReference type="NCBI Taxonomy" id="393267"/>
    <lineage>
        <taxon>Bacteria</taxon>
        <taxon>Bacillati</taxon>
        <taxon>Actinomycetota</taxon>
        <taxon>Actinomycetes</taxon>
        <taxon>Micrococcales</taxon>
        <taxon>Microbacteriaceae</taxon>
        <taxon>Microterricola</taxon>
    </lineage>
</organism>
<feature type="transmembrane region" description="Helical" evidence="6">
    <location>
        <begin position="262"/>
        <end position="284"/>
    </location>
</feature>
<evidence type="ECO:0000256" key="2">
    <source>
        <dbReference type="ARBA" id="ARBA00022692"/>
    </source>
</evidence>
<feature type="compositionally biased region" description="Polar residues" evidence="5">
    <location>
        <begin position="1"/>
        <end position="10"/>
    </location>
</feature>
<feature type="transmembrane region" description="Helical" evidence="6">
    <location>
        <begin position="122"/>
        <end position="139"/>
    </location>
</feature>
<dbReference type="GO" id="GO:0016020">
    <property type="term" value="C:membrane"/>
    <property type="evidence" value="ECO:0007669"/>
    <property type="project" value="UniProtKB-SubCell"/>
</dbReference>
<reference evidence="8 9" key="1">
    <citation type="submission" date="2019-02" db="EMBL/GenBank/DDBJ databases">
        <title>Sequencing the genomes of 1000 actinobacteria strains.</title>
        <authorList>
            <person name="Klenk H.-P."/>
        </authorList>
    </citation>
    <scope>NUCLEOTIDE SEQUENCE [LARGE SCALE GENOMIC DNA]</scope>
    <source>
        <strain evidence="8 9">DSM 18319</strain>
    </source>
</reference>
<evidence type="ECO:0000256" key="3">
    <source>
        <dbReference type="ARBA" id="ARBA00022989"/>
    </source>
</evidence>
<feature type="transmembrane region" description="Helical" evidence="6">
    <location>
        <begin position="98"/>
        <end position="116"/>
    </location>
</feature>
<keyword evidence="3 6" id="KW-1133">Transmembrane helix</keyword>
<dbReference type="Pfam" id="PF00916">
    <property type="entry name" value="Sulfate_transp"/>
    <property type="match status" value="1"/>
</dbReference>
<sequence length="555" mass="56672">MTGAGSQAVTSAPGPRPPATKRREWFAPTLRGYRREWIGPDVIAGLAAGAVVVPQGMAYATIASLPVQIGLYSCMVPMLVYALLGGSRAMSVSTTSTIATLTATTLVSAGVAVGSDDAVRDLTTLTLLVGVILLLARLLRLGAIVENINKATILGIQIGVGATVAVGQLPTLLGVDSDFTGHGFVRSINAVIAALPSMNLPTLLLSLGSIAVLLGLKRFAPRIPGPLIVVAAGILLIAFGGLREAGVSVIQPVPQGLPMPSLPALTDVVDLIPGALAIAVMAFLESAAVARGIRAAGEKQIDSNQELLATSAASIAGSFFSTLPAAGGFSQSAVNLSAGARSQLSTMVTVAFAVLVALFLGPVLSLLPEATLAAMVFVAVIGLIDIPDLLRLRRVNRPDFWTAVATAVVGLTAGLLAAVAVGVALTLLLILTELSKIRVTTGERRGSVLAVIVGGPLYTANVLETEQAVLAAVAESGEDAGTLSAVVIDLGRMATTSVTVLDALADLDRELASQGVQLRIAAVPDAALLIARRTSWFSGLEADGRVFDSIESGMR</sequence>
<accession>A0A4Q8APX9</accession>
<dbReference type="AlphaFoldDB" id="A0A4Q8APX9"/>
<feature type="transmembrane region" description="Helical" evidence="6">
    <location>
        <begin position="69"/>
        <end position="86"/>
    </location>
</feature>
<feature type="transmembrane region" description="Helical" evidence="6">
    <location>
        <begin position="190"/>
        <end position="216"/>
    </location>
</feature>
<feature type="transmembrane region" description="Helical" evidence="6">
    <location>
        <begin position="151"/>
        <end position="170"/>
    </location>
</feature>
<dbReference type="InterPro" id="IPR001902">
    <property type="entry name" value="SLC26A/SulP_fam"/>
</dbReference>
<evidence type="ECO:0000256" key="6">
    <source>
        <dbReference type="SAM" id="Phobius"/>
    </source>
</evidence>
<evidence type="ECO:0000256" key="4">
    <source>
        <dbReference type="ARBA" id="ARBA00023136"/>
    </source>
</evidence>
<feature type="transmembrane region" description="Helical" evidence="6">
    <location>
        <begin position="402"/>
        <end position="431"/>
    </location>
</feature>
<feature type="region of interest" description="Disordered" evidence="5">
    <location>
        <begin position="1"/>
        <end position="24"/>
    </location>
</feature>
<comment type="caution">
    <text evidence="8">The sequence shown here is derived from an EMBL/GenBank/DDBJ whole genome shotgun (WGS) entry which is preliminary data.</text>
</comment>
<feature type="transmembrane region" description="Helical" evidence="6">
    <location>
        <begin position="42"/>
        <end position="63"/>
    </location>
</feature>
<dbReference type="GO" id="GO:0055085">
    <property type="term" value="P:transmembrane transport"/>
    <property type="evidence" value="ECO:0007669"/>
    <property type="project" value="InterPro"/>
</dbReference>
<keyword evidence="4 6" id="KW-0472">Membrane</keyword>
<keyword evidence="9" id="KW-1185">Reference proteome</keyword>
<dbReference type="SUPFAM" id="SSF52091">
    <property type="entry name" value="SpoIIaa-like"/>
    <property type="match status" value="1"/>
</dbReference>
<feature type="transmembrane region" description="Helical" evidence="6">
    <location>
        <begin position="344"/>
        <end position="364"/>
    </location>
</feature>
<dbReference type="InterPro" id="IPR036513">
    <property type="entry name" value="STAS_dom_sf"/>
</dbReference>
<comment type="subcellular location">
    <subcellularLocation>
        <location evidence="1">Membrane</location>
        <topology evidence="1">Multi-pass membrane protein</topology>
    </subcellularLocation>
</comment>
<gene>
    <name evidence="8" type="ORF">EV379_3063</name>
</gene>